<comment type="caution">
    <text evidence="2">The sequence shown here is derived from an EMBL/GenBank/DDBJ whole genome shotgun (WGS) entry which is preliminary data.</text>
</comment>
<dbReference type="PANTHER" id="PTHR33993:SF14">
    <property type="entry name" value="GB|AAF24581.1"/>
    <property type="match status" value="1"/>
</dbReference>
<evidence type="ECO:0000313" key="2">
    <source>
        <dbReference type="EMBL" id="MDR6866628.1"/>
    </source>
</evidence>
<dbReference type="InterPro" id="IPR004360">
    <property type="entry name" value="Glyas_Fos-R_dOase_dom"/>
</dbReference>
<dbReference type="Proteomes" id="UP001259347">
    <property type="component" value="Unassembled WGS sequence"/>
</dbReference>
<evidence type="ECO:0000259" key="1">
    <source>
        <dbReference type="PROSITE" id="PS51819"/>
    </source>
</evidence>
<sequence>MSIRNEPWPAGTPMWVDLGADDVDAAKAFYTGLFGWEYQSGGQESGGYLLAQLDGKAVAGIGPKQDAQMPTVWTSYIGSDDVDATANAVTEAGGHLIAPPFDVMDSGRMAIATDLTGAAFGIWQAGSHIGAERVNEHGALCWNELHTRDDAAARAFYATVFGYEYEDLSDGGFVYFTFRRAGDAAEVGGIQHDTQIADGVPDYWLTWFAADDVDASTASAAGLGATVLMPVTDSPFGRMSIVQGPQGEVFGLISLPAEQA</sequence>
<evidence type="ECO:0000313" key="3">
    <source>
        <dbReference type="Proteomes" id="UP001259347"/>
    </source>
</evidence>
<dbReference type="Gene3D" id="3.10.180.10">
    <property type="entry name" value="2,3-Dihydroxybiphenyl 1,2-Dioxygenase, domain 1"/>
    <property type="match status" value="2"/>
</dbReference>
<keyword evidence="3" id="KW-1185">Reference proteome</keyword>
<dbReference type="PROSITE" id="PS51819">
    <property type="entry name" value="VOC"/>
    <property type="match status" value="2"/>
</dbReference>
<accession>A0ABU1SBJ7</accession>
<dbReference type="InterPro" id="IPR037523">
    <property type="entry name" value="VOC_core"/>
</dbReference>
<reference evidence="2 3" key="1">
    <citation type="submission" date="2023-07" db="EMBL/GenBank/DDBJ databases">
        <title>Sorghum-associated microbial communities from plants grown in Nebraska, USA.</title>
        <authorList>
            <person name="Schachtman D."/>
        </authorList>
    </citation>
    <scope>NUCLEOTIDE SEQUENCE [LARGE SCALE GENOMIC DNA]</scope>
    <source>
        <strain evidence="2 3">2980</strain>
    </source>
</reference>
<dbReference type="InterPro" id="IPR029068">
    <property type="entry name" value="Glyas_Bleomycin-R_OHBP_Dase"/>
</dbReference>
<proteinExistence type="predicted"/>
<dbReference type="GO" id="GO:0016829">
    <property type="term" value="F:lyase activity"/>
    <property type="evidence" value="ECO:0007669"/>
    <property type="project" value="UniProtKB-KW"/>
</dbReference>
<dbReference type="RefSeq" id="WP_310018613.1">
    <property type="nucleotide sequence ID" value="NZ_JAVDUM010000004.1"/>
</dbReference>
<dbReference type="SUPFAM" id="SSF54593">
    <property type="entry name" value="Glyoxalase/Bleomycin resistance protein/Dihydroxybiphenyl dioxygenase"/>
    <property type="match status" value="2"/>
</dbReference>
<feature type="domain" description="VOC" evidence="1">
    <location>
        <begin position="139"/>
        <end position="255"/>
    </location>
</feature>
<dbReference type="CDD" id="cd07247">
    <property type="entry name" value="SgaA_N_like"/>
    <property type="match status" value="2"/>
</dbReference>
<name>A0ABU1SBJ7_9MICO</name>
<dbReference type="PANTHER" id="PTHR33993">
    <property type="entry name" value="GLYOXALASE-RELATED"/>
    <property type="match status" value="1"/>
</dbReference>
<organism evidence="2 3">
    <name type="scientific">Microbacterium resistens</name>
    <dbReference type="NCBI Taxonomy" id="156977"/>
    <lineage>
        <taxon>Bacteria</taxon>
        <taxon>Bacillati</taxon>
        <taxon>Actinomycetota</taxon>
        <taxon>Actinomycetes</taxon>
        <taxon>Micrococcales</taxon>
        <taxon>Microbacteriaceae</taxon>
        <taxon>Microbacterium</taxon>
    </lineage>
</organism>
<protein>
    <submittedName>
        <fullName evidence="2">Enzyme related to lactoylglutathione lyase</fullName>
    </submittedName>
</protein>
<dbReference type="Pfam" id="PF00903">
    <property type="entry name" value="Glyoxalase"/>
    <property type="match status" value="2"/>
</dbReference>
<dbReference type="InterPro" id="IPR052164">
    <property type="entry name" value="Anthracycline_SecMetBiosynth"/>
</dbReference>
<keyword evidence="2" id="KW-0456">Lyase</keyword>
<feature type="domain" description="VOC" evidence="1">
    <location>
        <begin position="12"/>
        <end position="125"/>
    </location>
</feature>
<dbReference type="EMBL" id="JAVDUM010000004">
    <property type="protein sequence ID" value="MDR6866628.1"/>
    <property type="molecule type" value="Genomic_DNA"/>
</dbReference>
<gene>
    <name evidence="2" type="ORF">J2Y69_001221</name>
</gene>